<organism evidence="6 7">
    <name type="scientific">Sutcliffiella cohnii</name>
    <dbReference type="NCBI Taxonomy" id="33932"/>
    <lineage>
        <taxon>Bacteria</taxon>
        <taxon>Bacillati</taxon>
        <taxon>Bacillota</taxon>
        <taxon>Bacilli</taxon>
        <taxon>Bacillales</taxon>
        <taxon>Bacillaceae</taxon>
        <taxon>Sutcliffiella</taxon>
    </lineage>
</organism>
<keyword evidence="7" id="KW-1185">Reference proteome</keyword>
<evidence type="ECO:0000256" key="2">
    <source>
        <dbReference type="ARBA" id="ARBA00022692"/>
    </source>
</evidence>
<accession>A0A223KUY0</accession>
<dbReference type="RefSeq" id="WP_066421714.1">
    <property type="nucleotide sequence ID" value="NZ_CP018866.1"/>
</dbReference>
<evidence type="ECO:0008006" key="8">
    <source>
        <dbReference type="Google" id="ProtNLM"/>
    </source>
</evidence>
<sequence length="98" mass="11060">MNRNYKAISSLCYFSIFFAPFLLPLIVYFIVDDKEVKQHATASLFSHILPVIVIPLFIVAILLNSVVFLFFVLVLGGLASVFVLIWNIIKGVQLLKES</sequence>
<evidence type="ECO:0000313" key="6">
    <source>
        <dbReference type="EMBL" id="AST93302.1"/>
    </source>
</evidence>
<keyword evidence="2 5" id="KW-0812">Transmembrane</keyword>
<feature type="transmembrane region" description="Helical" evidence="5">
    <location>
        <begin position="43"/>
        <end position="63"/>
    </location>
</feature>
<evidence type="ECO:0000256" key="1">
    <source>
        <dbReference type="ARBA" id="ARBA00004141"/>
    </source>
</evidence>
<dbReference type="AlphaFoldDB" id="A0A223KUY0"/>
<evidence type="ECO:0000313" key="7">
    <source>
        <dbReference type="Proteomes" id="UP000215224"/>
    </source>
</evidence>
<comment type="subcellular location">
    <subcellularLocation>
        <location evidence="1">Membrane</location>
        <topology evidence="1">Multi-pass membrane protein</topology>
    </subcellularLocation>
</comment>
<dbReference type="EMBL" id="CP018866">
    <property type="protein sequence ID" value="AST93302.1"/>
    <property type="molecule type" value="Genomic_DNA"/>
</dbReference>
<dbReference type="Pfam" id="PF09685">
    <property type="entry name" value="MamF_MmsF"/>
    <property type="match status" value="1"/>
</dbReference>
<proteinExistence type="predicted"/>
<dbReference type="STRING" id="1314751.GCA_001591425_04895"/>
<dbReference type="Proteomes" id="UP000215224">
    <property type="component" value="Chromosome"/>
</dbReference>
<reference evidence="6 7" key="1">
    <citation type="submission" date="2016-12" db="EMBL/GenBank/DDBJ databases">
        <title>The whole genome sequencing and assembly of Bacillus cohnii DSM 6307T strain.</title>
        <authorList>
            <person name="Lee Y.-J."/>
            <person name="Yi H."/>
            <person name="Bahn Y.-S."/>
            <person name="Kim J.F."/>
            <person name="Lee D.-W."/>
        </authorList>
    </citation>
    <scope>NUCLEOTIDE SEQUENCE [LARGE SCALE GENOMIC DNA]</scope>
    <source>
        <strain evidence="6 7">DSM 6307</strain>
    </source>
</reference>
<name>A0A223KUY0_9BACI</name>
<dbReference type="KEGG" id="bcoh:BC6307_19570"/>
<protein>
    <recommendedName>
        <fullName evidence="8">DUF4870 domain-containing protein</fullName>
    </recommendedName>
</protein>
<feature type="transmembrane region" description="Helical" evidence="5">
    <location>
        <begin position="68"/>
        <end position="89"/>
    </location>
</feature>
<gene>
    <name evidence="6" type="ORF">BC6307_19570</name>
</gene>
<dbReference type="InterPro" id="IPR019109">
    <property type="entry name" value="MamF_MmsF"/>
</dbReference>
<evidence type="ECO:0000256" key="3">
    <source>
        <dbReference type="ARBA" id="ARBA00022989"/>
    </source>
</evidence>
<feature type="transmembrane region" description="Helical" evidence="5">
    <location>
        <begin position="12"/>
        <end position="31"/>
    </location>
</feature>
<keyword evidence="4 5" id="KW-0472">Membrane</keyword>
<evidence type="ECO:0000256" key="5">
    <source>
        <dbReference type="SAM" id="Phobius"/>
    </source>
</evidence>
<evidence type="ECO:0000256" key="4">
    <source>
        <dbReference type="ARBA" id="ARBA00023136"/>
    </source>
</evidence>
<keyword evidence="3 5" id="KW-1133">Transmembrane helix</keyword>